<accession>A0A511J7N5</accession>
<keyword evidence="1" id="KW-0812">Transmembrane</keyword>
<dbReference type="Pfam" id="PF18936">
    <property type="entry name" value="DUF5684"/>
    <property type="match status" value="1"/>
</dbReference>
<comment type="caution">
    <text evidence="2">The sequence shown here is derived from an EMBL/GenBank/DDBJ whole genome shotgun (WGS) entry which is preliminary data.</text>
</comment>
<organism evidence="2 3">
    <name type="scientific">Cellulomonas composti</name>
    <dbReference type="NCBI Taxonomy" id="266130"/>
    <lineage>
        <taxon>Bacteria</taxon>
        <taxon>Bacillati</taxon>
        <taxon>Actinomycetota</taxon>
        <taxon>Actinomycetes</taxon>
        <taxon>Micrococcales</taxon>
        <taxon>Cellulomonadaceae</taxon>
        <taxon>Cellulomonas</taxon>
    </lineage>
</organism>
<proteinExistence type="predicted"/>
<name>A0A511J7N5_9CELL</name>
<dbReference type="AlphaFoldDB" id="A0A511J7N5"/>
<evidence type="ECO:0000256" key="1">
    <source>
        <dbReference type="SAM" id="Phobius"/>
    </source>
</evidence>
<keyword evidence="3" id="KW-1185">Reference proteome</keyword>
<evidence type="ECO:0000313" key="2">
    <source>
        <dbReference type="EMBL" id="GEL94016.1"/>
    </source>
</evidence>
<dbReference type="RefSeq" id="WP_146841630.1">
    <property type="nucleotide sequence ID" value="NZ_BJWG01000002.1"/>
</dbReference>
<dbReference type="OrthoDB" id="3637276at2"/>
<feature type="transmembrane region" description="Helical" evidence="1">
    <location>
        <begin position="27"/>
        <end position="44"/>
    </location>
</feature>
<sequence>MTTLVAALAASVTPISSDPNPGPALVGGLVGYLLVSLGIMGVFVKAGQPGWMGFVPILNTFVLLKVAGKPLWWFVLLLIPLVNLVVAILIWVSLSEAFGHGAGFAIGLLFLPVIFLWVLWLGSSRYTAPRGSAFA</sequence>
<dbReference type="EMBL" id="BJWG01000002">
    <property type="protein sequence ID" value="GEL94016.1"/>
    <property type="molecule type" value="Genomic_DNA"/>
</dbReference>
<feature type="transmembrane region" description="Helical" evidence="1">
    <location>
        <begin position="98"/>
        <end position="120"/>
    </location>
</feature>
<keyword evidence="1" id="KW-0472">Membrane</keyword>
<evidence type="ECO:0000313" key="3">
    <source>
        <dbReference type="Proteomes" id="UP000321720"/>
    </source>
</evidence>
<dbReference type="Proteomes" id="UP000321720">
    <property type="component" value="Unassembled WGS sequence"/>
</dbReference>
<reference evidence="2 3" key="1">
    <citation type="submission" date="2019-07" db="EMBL/GenBank/DDBJ databases">
        <title>Whole genome shotgun sequence of Cellulomonas composti NBRC 100758.</title>
        <authorList>
            <person name="Hosoyama A."/>
            <person name="Uohara A."/>
            <person name="Ohji S."/>
            <person name="Ichikawa N."/>
        </authorList>
    </citation>
    <scope>NUCLEOTIDE SEQUENCE [LARGE SCALE GENOMIC DNA]</scope>
    <source>
        <strain evidence="2 3">NBRC 100758</strain>
    </source>
</reference>
<keyword evidence="1" id="KW-1133">Transmembrane helix</keyword>
<gene>
    <name evidence="2" type="ORF">CCO02nite_06740</name>
</gene>
<evidence type="ECO:0008006" key="4">
    <source>
        <dbReference type="Google" id="ProtNLM"/>
    </source>
</evidence>
<dbReference type="InterPro" id="IPR043739">
    <property type="entry name" value="DUF5684"/>
</dbReference>
<protein>
    <recommendedName>
        <fullName evidence="4">Signal peptidase I</fullName>
    </recommendedName>
</protein>
<feature type="transmembrane region" description="Helical" evidence="1">
    <location>
        <begin position="71"/>
        <end position="92"/>
    </location>
</feature>